<sequence length="398" mass="42556">MAILLEVEEPVPPTPPPPQWRAFLELGFRPLYLAGCLWAALSILLWVYAPQFSAGPLGGVAWHAHEMLWGFIATIAVGFLLTAGANWTGINPLHGTALGALTALWLLARIGYLVPGGAGFWLAACGETLFFATAAVALGRSIYQARSKRNYGIPVLVLGLGAANVLYLHTVLQGDYVLLLARFNLGLLCMAVIALLVARRVIPFFAMRAVAGLDIPMHTRSGQWQLGAGVLAIALLLAGWMPGAGLALAATGVLTCWQLLAWRPWAVRRVPLLWILYVGYAALGIGLLVAAAHAAGWVPRLAWPAHVIGAAGFAVLIIGMVTRTALGHLGRPLRTDRSMVAAYALVIAAAALRLAALLPTAWATGALHASAAAWILGFALYLWRFFPLLIRPRFDRRS</sequence>
<keyword evidence="1" id="KW-0812">Transmembrane</keyword>
<dbReference type="RefSeq" id="WP_130359239.1">
    <property type="nucleotide sequence ID" value="NZ_SGXC01000002.1"/>
</dbReference>
<feature type="transmembrane region" description="Helical" evidence="1">
    <location>
        <begin position="151"/>
        <end position="170"/>
    </location>
</feature>
<comment type="caution">
    <text evidence="2">The sequence shown here is derived from an EMBL/GenBank/DDBJ whole genome shotgun (WGS) entry which is preliminary data.</text>
</comment>
<keyword evidence="1" id="KW-0472">Membrane</keyword>
<feature type="transmembrane region" description="Helical" evidence="1">
    <location>
        <begin position="371"/>
        <end position="390"/>
    </location>
</feature>
<feature type="transmembrane region" description="Helical" evidence="1">
    <location>
        <begin position="120"/>
        <end position="139"/>
    </location>
</feature>
<keyword evidence="3" id="KW-1185">Reference proteome</keyword>
<evidence type="ECO:0000313" key="2">
    <source>
        <dbReference type="EMBL" id="RZS81437.1"/>
    </source>
</evidence>
<feature type="transmembrane region" description="Helical" evidence="1">
    <location>
        <begin position="301"/>
        <end position="321"/>
    </location>
</feature>
<feature type="transmembrane region" description="Helical" evidence="1">
    <location>
        <begin position="68"/>
        <end position="88"/>
    </location>
</feature>
<feature type="transmembrane region" description="Helical" evidence="1">
    <location>
        <begin position="176"/>
        <end position="198"/>
    </location>
</feature>
<evidence type="ECO:0000256" key="1">
    <source>
        <dbReference type="SAM" id="Phobius"/>
    </source>
</evidence>
<evidence type="ECO:0000313" key="3">
    <source>
        <dbReference type="Proteomes" id="UP000292445"/>
    </source>
</evidence>
<dbReference type="Proteomes" id="UP000292445">
    <property type="component" value="Unassembled WGS sequence"/>
</dbReference>
<feature type="transmembrane region" description="Helical" evidence="1">
    <location>
        <begin position="246"/>
        <end position="262"/>
    </location>
</feature>
<dbReference type="EMBL" id="SGXC01000002">
    <property type="protein sequence ID" value="RZS81437.1"/>
    <property type="molecule type" value="Genomic_DNA"/>
</dbReference>
<gene>
    <name evidence="2" type="ORF">EV675_4060</name>
</gene>
<protein>
    <submittedName>
        <fullName evidence="2">Uncharacterized protein involved in response to NO</fullName>
    </submittedName>
</protein>
<dbReference type="Pfam" id="PF05940">
    <property type="entry name" value="NnrS"/>
    <property type="match status" value="1"/>
</dbReference>
<dbReference type="OrthoDB" id="9770040at2"/>
<feature type="transmembrane region" description="Helical" evidence="1">
    <location>
        <begin position="274"/>
        <end position="295"/>
    </location>
</feature>
<name>A0A4Q7NFH6_9BURK</name>
<proteinExistence type="predicted"/>
<feature type="transmembrane region" description="Helical" evidence="1">
    <location>
        <begin position="224"/>
        <end position="240"/>
    </location>
</feature>
<dbReference type="InterPro" id="IPR010266">
    <property type="entry name" value="NnrS"/>
</dbReference>
<dbReference type="AlphaFoldDB" id="A0A4Q7NFH6"/>
<organism evidence="2 3">
    <name type="scientific">Pigmentiphaga kullae</name>
    <dbReference type="NCBI Taxonomy" id="151784"/>
    <lineage>
        <taxon>Bacteria</taxon>
        <taxon>Pseudomonadati</taxon>
        <taxon>Pseudomonadota</taxon>
        <taxon>Betaproteobacteria</taxon>
        <taxon>Burkholderiales</taxon>
        <taxon>Alcaligenaceae</taxon>
        <taxon>Pigmentiphaga</taxon>
    </lineage>
</organism>
<keyword evidence="1" id="KW-1133">Transmembrane helix</keyword>
<feature type="transmembrane region" description="Helical" evidence="1">
    <location>
        <begin position="342"/>
        <end position="365"/>
    </location>
</feature>
<accession>A0A4Q7NFH6</accession>
<feature type="transmembrane region" description="Helical" evidence="1">
    <location>
        <begin position="31"/>
        <end position="48"/>
    </location>
</feature>
<reference evidence="2 3" key="1">
    <citation type="submission" date="2019-02" db="EMBL/GenBank/DDBJ databases">
        <title>Genomic Encyclopedia of Type Strains, Phase IV (KMG-IV): sequencing the most valuable type-strain genomes for metagenomic binning, comparative biology and taxonomic classification.</title>
        <authorList>
            <person name="Goeker M."/>
        </authorList>
    </citation>
    <scope>NUCLEOTIDE SEQUENCE [LARGE SCALE GENOMIC DNA]</scope>
    <source>
        <strain evidence="2 3">K24</strain>
    </source>
</reference>
<feature type="transmembrane region" description="Helical" evidence="1">
    <location>
        <begin position="95"/>
        <end position="114"/>
    </location>
</feature>